<reference evidence="1 2" key="1">
    <citation type="journal article" date="2016" name="Int. J. Syst. Evol. Microbiol.">
        <title>Caldimicrobium thiodismutans sp. nov., a sulfur-disproportionating bacterium isolated from a hot spring, and emended description of the genus Caldimicrobium.</title>
        <authorList>
            <person name="Kojima H."/>
            <person name="Umezawa K."/>
            <person name="Fukui M."/>
        </authorList>
    </citation>
    <scope>NUCLEOTIDE SEQUENCE [LARGE SCALE GENOMIC DNA]</scope>
    <source>
        <strain evidence="1 2">TF1</strain>
    </source>
</reference>
<name>A0A0U5AIK4_9BACT</name>
<protein>
    <submittedName>
        <fullName evidence="1">Uncharacterized protein</fullName>
    </submittedName>
</protein>
<evidence type="ECO:0000313" key="1">
    <source>
        <dbReference type="EMBL" id="BAU23756.1"/>
    </source>
</evidence>
<dbReference type="RefSeq" id="WP_068515260.1">
    <property type="nucleotide sequence ID" value="NZ_AP014945.1"/>
</dbReference>
<reference evidence="2" key="2">
    <citation type="journal article" date="2016" name="Int. J. Syst. Evol. Microbiol.">
        <title>Caldimicrobium thiodismutans sp. nov., a sulfur-disproportionating bacterium isolated from a hot spring.</title>
        <authorList>
            <person name="Kojima H."/>
            <person name="Umezawa K."/>
            <person name="Fukui M."/>
        </authorList>
    </citation>
    <scope>NUCLEOTIDE SEQUENCE [LARGE SCALE GENOMIC DNA]</scope>
    <source>
        <strain evidence="2">TF1</strain>
    </source>
</reference>
<keyword evidence="2" id="KW-1185">Reference proteome</keyword>
<dbReference type="Proteomes" id="UP000068196">
    <property type="component" value="Chromosome"/>
</dbReference>
<dbReference type="KEGG" id="cthi:THC_1390"/>
<dbReference type="STRING" id="1653476.THC_1390"/>
<dbReference type="EMBL" id="AP014945">
    <property type="protein sequence ID" value="BAU23756.1"/>
    <property type="molecule type" value="Genomic_DNA"/>
</dbReference>
<sequence>MKEDRLKKFAWDKIQNEEELILRAMLYDDPQWILKSFSKDLLKNLFLKHIHRFERENRSFWSLVLEVSNEEIEQASKRSFRESSKLLSY</sequence>
<accession>A0A0U5AIK4</accession>
<evidence type="ECO:0000313" key="2">
    <source>
        <dbReference type="Proteomes" id="UP000068196"/>
    </source>
</evidence>
<gene>
    <name evidence="1" type="ORF">THC_1390</name>
</gene>
<dbReference type="OrthoDB" id="15597at2"/>
<organism evidence="1 2">
    <name type="scientific">Caldimicrobium thiodismutans</name>
    <dbReference type="NCBI Taxonomy" id="1653476"/>
    <lineage>
        <taxon>Bacteria</taxon>
        <taxon>Pseudomonadati</taxon>
        <taxon>Thermodesulfobacteriota</taxon>
        <taxon>Thermodesulfobacteria</taxon>
        <taxon>Thermodesulfobacteriales</taxon>
        <taxon>Thermodesulfobacteriaceae</taxon>
        <taxon>Caldimicrobium</taxon>
    </lineage>
</organism>
<dbReference type="AlphaFoldDB" id="A0A0U5AIK4"/>
<proteinExistence type="predicted"/>